<feature type="region of interest" description="Disordered" evidence="1">
    <location>
        <begin position="495"/>
        <end position="516"/>
    </location>
</feature>
<accession>A0AAE0X2L0</accession>
<protein>
    <recommendedName>
        <fullName evidence="4">BZIP domain-containing protein</fullName>
    </recommendedName>
</protein>
<keyword evidence="3" id="KW-1185">Reference proteome</keyword>
<dbReference type="Proteomes" id="UP001270362">
    <property type="component" value="Unassembled WGS sequence"/>
</dbReference>
<dbReference type="Pfam" id="PF11905">
    <property type="entry name" value="DUF3425"/>
    <property type="match status" value="1"/>
</dbReference>
<feature type="compositionally biased region" description="Basic and acidic residues" evidence="1">
    <location>
        <begin position="209"/>
        <end position="221"/>
    </location>
</feature>
<feature type="region of interest" description="Disordered" evidence="1">
    <location>
        <begin position="1"/>
        <end position="75"/>
    </location>
</feature>
<comment type="caution">
    <text evidence="2">The sequence shown here is derived from an EMBL/GenBank/DDBJ whole genome shotgun (WGS) entry which is preliminary data.</text>
</comment>
<dbReference type="InterPro" id="IPR021833">
    <property type="entry name" value="DUF3425"/>
</dbReference>
<feature type="compositionally biased region" description="Polar residues" evidence="1">
    <location>
        <begin position="356"/>
        <end position="372"/>
    </location>
</feature>
<reference evidence="2" key="1">
    <citation type="journal article" date="2023" name="Mol. Phylogenet. Evol.">
        <title>Genome-scale phylogeny and comparative genomics of the fungal order Sordariales.</title>
        <authorList>
            <person name="Hensen N."/>
            <person name="Bonometti L."/>
            <person name="Westerberg I."/>
            <person name="Brannstrom I.O."/>
            <person name="Guillou S."/>
            <person name="Cros-Aarteil S."/>
            <person name="Calhoun S."/>
            <person name="Haridas S."/>
            <person name="Kuo A."/>
            <person name="Mondo S."/>
            <person name="Pangilinan J."/>
            <person name="Riley R."/>
            <person name="LaButti K."/>
            <person name="Andreopoulos B."/>
            <person name="Lipzen A."/>
            <person name="Chen C."/>
            <person name="Yan M."/>
            <person name="Daum C."/>
            <person name="Ng V."/>
            <person name="Clum A."/>
            <person name="Steindorff A."/>
            <person name="Ohm R.A."/>
            <person name="Martin F."/>
            <person name="Silar P."/>
            <person name="Natvig D.O."/>
            <person name="Lalanne C."/>
            <person name="Gautier V."/>
            <person name="Ament-Velasquez S.L."/>
            <person name="Kruys A."/>
            <person name="Hutchinson M.I."/>
            <person name="Powell A.J."/>
            <person name="Barry K."/>
            <person name="Miller A.N."/>
            <person name="Grigoriev I.V."/>
            <person name="Debuchy R."/>
            <person name="Gladieux P."/>
            <person name="Hiltunen Thoren M."/>
            <person name="Johannesson H."/>
        </authorList>
    </citation>
    <scope>NUCLEOTIDE SEQUENCE</scope>
    <source>
        <strain evidence="2">CBS 314.62</strain>
    </source>
</reference>
<sequence>MAAPSGGDDHRQHAVGYGYAFDEYDAYREPPRTQDNSSNNDDDSNNSNFNNYSNYSNSNNINSTNNNNENNSAFLIPGSLSADNAPFPSASPSSSTSTLVYHQAVDAYPGNPSQGHGHGQRLVQGQSDAQAQAQAQAELYGRGREPQRPDGWNDDAQSMSMSMSMSMSTQGHAGSHRWESTRPRVASTVRKRNQGTSSRGVASLTPEQLAKKRANDREAQRAIRERQKLRTEHYEREIRELKSQQPYLELQHALRQKSAVEAELAQVKLRLASIVALIEPILYAPPPRDDDPSPVGQTLLSGRPPLQLDTTLFPAAPAPAAPAPAPQLWPSQLSSMGSSSAVAAVTPAGHTASVVSPPSSTLMAMSQSQDSSVPGLMDQNEPVQSMHYGAEQPLGMQYLQPQAQTNPPSQDSRPRGPTQQRKVFIQGVDLGVDLDLIVDPAEKLNRIQSGLDSAHESVNYSMPKPDYWTSINPSAMPAALQGHTPLVASPPSIFSPTPSLDSTTTTATTTTTTTTTEPWATPCLNCPPTCPLDTMLLTFISTNRQRAADGFATQSFGESLMTMLNRSSHDTSAAAQHPLPKFGAHILGVIASLRGLPERVAIMYTWSTLTQWQLAPTRENYARIPPFYRPLPIQRAKSHPIWFDYFFFPRMRERLVREFDPSAAAAATAGDASFHVDATLIPFTGTISVGWPYEDADVLLHSPASCELMVNPVFERHLRRIENWSVGEAYARAFPALADTLNVKSEDGQVVRLVNTSATI</sequence>
<dbReference type="PANTHER" id="PTHR37012:SF2">
    <property type="entry name" value="BZIP DOMAIN-CONTAINING PROTEIN-RELATED"/>
    <property type="match status" value="1"/>
</dbReference>
<evidence type="ECO:0000313" key="2">
    <source>
        <dbReference type="EMBL" id="KAK3683595.1"/>
    </source>
</evidence>
<proteinExistence type="predicted"/>
<feature type="region of interest" description="Disordered" evidence="1">
    <location>
        <begin position="106"/>
        <end position="221"/>
    </location>
</feature>
<evidence type="ECO:0000256" key="1">
    <source>
        <dbReference type="SAM" id="MobiDB-lite"/>
    </source>
</evidence>
<gene>
    <name evidence="2" type="ORF">B0T22DRAFT_443623</name>
</gene>
<feature type="compositionally biased region" description="Low complexity" evidence="1">
    <location>
        <begin position="158"/>
        <end position="168"/>
    </location>
</feature>
<evidence type="ECO:0000313" key="3">
    <source>
        <dbReference type="Proteomes" id="UP001270362"/>
    </source>
</evidence>
<dbReference type="AlphaFoldDB" id="A0AAE0X2L0"/>
<feature type="region of interest" description="Disordered" evidence="1">
    <location>
        <begin position="356"/>
        <end position="380"/>
    </location>
</feature>
<dbReference type="PANTHER" id="PTHR37012">
    <property type="entry name" value="B-ZIP TRANSCRIPTION FACTOR (EUROFUNG)-RELATED"/>
    <property type="match status" value="1"/>
</dbReference>
<dbReference type="CDD" id="cd14688">
    <property type="entry name" value="bZIP_YAP"/>
    <property type="match status" value="1"/>
</dbReference>
<feature type="compositionally biased region" description="Low complexity" evidence="1">
    <location>
        <begin position="35"/>
        <end position="72"/>
    </location>
</feature>
<evidence type="ECO:0008006" key="4">
    <source>
        <dbReference type="Google" id="ProtNLM"/>
    </source>
</evidence>
<reference evidence="2" key="2">
    <citation type="submission" date="2023-06" db="EMBL/GenBank/DDBJ databases">
        <authorList>
            <consortium name="Lawrence Berkeley National Laboratory"/>
            <person name="Haridas S."/>
            <person name="Hensen N."/>
            <person name="Bonometti L."/>
            <person name="Westerberg I."/>
            <person name="Brannstrom I.O."/>
            <person name="Guillou S."/>
            <person name="Cros-Aarteil S."/>
            <person name="Calhoun S."/>
            <person name="Kuo A."/>
            <person name="Mondo S."/>
            <person name="Pangilinan J."/>
            <person name="Riley R."/>
            <person name="Labutti K."/>
            <person name="Andreopoulos B."/>
            <person name="Lipzen A."/>
            <person name="Chen C."/>
            <person name="Yanf M."/>
            <person name="Daum C."/>
            <person name="Ng V."/>
            <person name="Clum A."/>
            <person name="Steindorff A."/>
            <person name="Ohm R."/>
            <person name="Martin F."/>
            <person name="Silar P."/>
            <person name="Natvig D."/>
            <person name="Lalanne C."/>
            <person name="Gautier V."/>
            <person name="Ament-Velasquez S.L."/>
            <person name="Kruys A."/>
            <person name="Hutchinson M.I."/>
            <person name="Powell A.J."/>
            <person name="Barry K."/>
            <person name="Miller A.N."/>
            <person name="Grigoriev I.V."/>
            <person name="Debuchy R."/>
            <person name="Gladieux P."/>
            <person name="Thoren M.H."/>
            <person name="Johannesson H."/>
        </authorList>
    </citation>
    <scope>NUCLEOTIDE SEQUENCE</scope>
    <source>
        <strain evidence="2">CBS 314.62</strain>
    </source>
</reference>
<feature type="compositionally biased region" description="Low complexity" evidence="1">
    <location>
        <begin position="503"/>
        <end position="516"/>
    </location>
</feature>
<organism evidence="2 3">
    <name type="scientific">Podospora appendiculata</name>
    <dbReference type="NCBI Taxonomy" id="314037"/>
    <lineage>
        <taxon>Eukaryota</taxon>
        <taxon>Fungi</taxon>
        <taxon>Dikarya</taxon>
        <taxon>Ascomycota</taxon>
        <taxon>Pezizomycotina</taxon>
        <taxon>Sordariomycetes</taxon>
        <taxon>Sordariomycetidae</taxon>
        <taxon>Sordariales</taxon>
        <taxon>Podosporaceae</taxon>
        <taxon>Podospora</taxon>
    </lineage>
</organism>
<dbReference type="EMBL" id="JAULSO010000004">
    <property type="protein sequence ID" value="KAK3683595.1"/>
    <property type="molecule type" value="Genomic_DNA"/>
</dbReference>
<name>A0AAE0X2L0_9PEZI</name>